<sequence length="43" mass="4614">MVTANCTEPLQRVVIVAIRVEATAALGWSTVAISKCCWCSFGQ</sequence>
<dbReference type="Proteomes" id="UP001596183">
    <property type="component" value="Unassembled WGS sequence"/>
</dbReference>
<dbReference type="RefSeq" id="WP_381219880.1">
    <property type="nucleotide sequence ID" value="NZ_JBHSPC010000160.1"/>
</dbReference>
<gene>
    <name evidence="1" type="ORF">ACFP2V_35735</name>
</gene>
<accession>A0ABW0Y3U4</accession>
<dbReference type="EMBL" id="JBHSPC010000160">
    <property type="protein sequence ID" value="MFC5675220.1"/>
    <property type="molecule type" value="Genomic_DNA"/>
</dbReference>
<evidence type="ECO:0000313" key="1">
    <source>
        <dbReference type="EMBL" id="MFC5675220.1"/>
    </source>
</evidence>
<reference evidence="2" key="1">
    <citation type="journal article" date="2019" name="Int. J. Syst. Evol. Microbiol.">
        <title>The Global Catalogue of Microorganisms (GCM) 10K type strain sequencing project: providing services to taxonomists for standard genome sequencing and annotation.</title>
        <authorList>
            <consortium name="The Broad Institute Genomics Platform"/>
            <consortium name="The Broad Institute Genome Sequencing Center for Infectious Disease"/>
            <person name="Wu L."/>
            <person name="Ma J."/>
        </authorList>
    </citation>
    <scope>NUCLEOTIDE SEQUENCE [LARGE SCALE GENOMIC DNA]</scope>
    <source>
        <strain evidence="2">JCM 13852</strain>
    </source>
</reference>
<evidence type="ECO:0000313" key="2">
    <source>
        <dbReference type="Proteomes" id="UP001596183"/>
    </source>
</evidence>
<protein>
    <submittedName>
        <fullName evidence="1">Uncharacterized protein</fullName>
    </submittedName>
</protein>
<keyword evidence="2" id="KW-1185">Reference proteome</keyword>
<comment type="caution">
    <text evidence="1">The sequence shown here is derived from an EMBL/GenBank/DDBJ whole genome shotgun (WGS) entry which is preliminary data.</text>
</comment>
<organism evidence="1 2">
    <name type="scientific">Streptomyces incanus</name>
    <dbReference type="NCBI Taxonomy" id="887453"/>
    <lineage>
        <taxon>Bacteria</taxon>
        <taxon>Bacillati</taxon>
        <taxon>Actinomycetota</taxon>
        <taxon>Actinomycetes</taxon>
        <taxon>Kitasatosporales</taxon>
        <taxon>Streptomycetaceae</taxon>
        <taxon>Streptomyces</taxon>
    </lineage>
</organism>
<proteinExistence type="predicted"/>
<name>A0ABW0Y3U4_9ACTN</name>